<dbReference type="RefSeq" id="WP_317934172.1">
    <property type="nucleotide sequence ID" value="NZ_JAUBDH010000001.1"/>
</dbReference>
<keyword evidence="4" id="KW-1185">Reference proteome</keyword>
<accession>A0ABU4FZN7</accession>
<dbReference type="EMBL" id="JAUBDH010000001">
    <property type="protein sequence ID" value="MDW0108877.1"/>
    <property type="molecule type" value="Genomic_DNA"/>
</dbReference>
<dbReference type="Pfam" id="PF00144">
    <property type="entry name" value="Beta-lactamase"/>
    <property type="match status" value="1"/>
</dbReference>
<keyword evidence="1 3" id="KW-0378">Hydrolase</keyword>
<dbReference type="Proteomes" id="UP001280629">
    <property type="component" value="Unassembled WGS sequence"/>
</dbReference>
<evidence type="ECO:0000256" key="1">
    <source>
        <dbReference type="ARBA" id="ARBA00022801"/>
    </source>
</evidence>
<comment type="caution">
    <text evidence="3">The sequence shown here is derived from an EMBL/GenBank/DDBJ whole genome shotgun (WGS) entry which is preliminary data.</text>
</comment>
<dbReference type="InterPro" id="IPR050789">
    <property type="entry name" value="Diverse_Enzym_Activities"/>
</dbReference>
<dbReference type="EC" id="3.1.1.103" evidence="3"/>
<dbReference type="InterPro" id="IPR001466">
    <property type="entry name" value="Beta-lactam-related"/>
</dbReference>
<evidence type="ECO:0000259" key="2">
    <source>
        <dbReference type="Pfam" id="PF00144"/>
    </source>
</evidence>
<evidence type="ECO:0000313" key="3">
    <source>
        <dbReference type="EMBL" id="MDW0108877.1"/>
    </source>
</evidence>
<proteinExistence type="predicted"/>
<sequence length="346" mass="39177">MKTIEDIIENHIESGFFSGAVCSISLNGEDIYKKSFGFRNVVTEKKCNMNTLFDLASITKVFTSTLILRLITENRLSLYSILGVCLPKVKDKSALRNITIYQLLTHSSGLVAWYPFYTKEKLDFFEVLDTIELKNDSANMTVYSDLNFMLLGKVVERTLNMPLEKAIDVYFIKELGFSSASYKPTSAENIAACEFGNQIEKKMCSARNLIFEGWRDENKPMVGEVNDGNSYYFFNGISGHAGIFSQVDDLMKLGNLYVGFQNKCFISSELLEASKTLQIEDRGLGWDFGNTFPEGFGHTGFTGTALWIVPERNLVVGLLTNRLHSRNPHNVNPFRTRVFEEILKQL</sequence>
<evidence type="ECO:0000313" key="4">
    <source>
        <dbReference type="Proteomes" id="UP001280629"/>
    </source>
</evidence>
<feature type="domain" description="Beta-lactamase-related" evidence="2">
    <location>
        <begin position="5"/>
        <end position="330"/>
    </location>
</feature>
<dbReference type="InterPro" id="IPR012338">
    <property type="entry name" value="Beta-lactam/transpept-like"/>
</dbReference>
<organism evidence="3 4">
    <name type="scientific">Sporosarcina aquimarina</name>
    <dbReference type="NCBI Taxonomy" id="114975"/>
    <lineage>
        <taxon>Bacteria</taxon>
        <taxon>Bacillati</taxon>
        <taxon>Bacillota</taxon>
        <taxon>Bacilli</taxon>
        <taxon>Bacillales</taxon>
        <taxon>Caryophanaceae</taxon>
        <taxon>Sporosarcina</taxon>
    </lineage>
</organism>
<dbReference type="PANTHER" id="PTHR43283">
    <property type="entry name" value="BETA-LACTAMASE-RELATED"/>
    <property type="match status" value="1"/>
</dbReference>
<dbReference type="Gene3D" id="3.40.710.10">
    <property type="entry name" value="DD-peptidase/beta-lactamase superfamily"/>
    <property type="match status" value="1"/>
</dbReference>
<dbReference type="PANTHER" id="PTHR43283:SF11">
    <property type="entry name" value="BETA-LACTAMASE-RELATED DOMAIN-CONTAINING PROTEIN"/>
    <property type="match status" value="1"/>
</dbReference>
<dbReference type="SUPFAM" id="SSF56601">
    <property type="entry name" value="beta-lactamase/transpeptidase-like"/>
    <property type="match status" value="1"/>
</dbReference>
<dbReference type="GO" id="GO:0016787">
    <property type="term" value="F:hydrolase activity"/>
    <property type="evidence" value="ECO:0007669"/>
    <property type="project" value="UniProtKB-KW"/>
</dbReference>
<protein>
    <submittedName>
        <fullName evidence="3">Serine hydrolase domain-containing protein</fullName>
        <ecNumber evidence="3">3.1.1.103</ecNumber>
    </submittedName>
</protein>
<reference evidence="3 4" key="1">
    <citation type="submission" date="2023-06" db="EMBL/GenBank/DDBJ databases">
        <title>Sporosarcina sp. nov., isolated from Korean traditional fermented seafood 'Jeotgal'.</title>
        <authorList>
            <person name="Yang A.-I."/>
            <person name="Shin N.-R."/>
        </authorList>
    </citation>
    <scope>NUCLEOTIDE SEQUENCE [LARGE SCALE GENOMIC DNA]</scope>
    <source>
        <strain evidence="3 4">KCTC3840</strain>
    </source>
</reference>
<gene>
    <name evidence="3" type="ORF">QT716_02310</name>
</gene>
<name>A0ABU4FZN7_9BACL</name>